<protein>
    <submittedName>
        <fullName evidence="2">Uncharacterized protein</fullName>
    </submittedName>
</protein>
<keyword evidence="3" id="KW-1185">Reference proteome</keyword>
<feature type="region of interest" description="Disordered" evidence="1">
    <location>
        <begin position="45"/>
        <end position="77"/>
    </location>
</feature>
<dbReference type="AlphaFoldDB" id="A0A9P0M9W0"/>
<dbReference type="Proteomes" id="UP001152888">
    <property type="component" value="Unassembled WGS sequence"/>
</dbReference>
<organism evidence="2 3">
    <name type="scientific">Acanthoscelides obtectus</name>
    <name type="common">Bean weevil</name>
    <name type="synonym">Bruchus obtectus</name>
    <dbReference type="NCBI Taxonomy" id="200917"/>
    <lineage>
        <taxon>Eukaryota</taxon>
        <taxon>Metazoa</taxon>
        <taxon>Ecdysozoa</taxon>
        <taxon>Arthropoda</taxon>
        <taxon>Hexapoda</taxon>
        <taxon>Insecta</taxon>
        <taxon>Pterygota</taxon>
        <taxon>Neoptera</taxon>
        <taxon>Endopterygota</taxon>
        <taxon>Coleoptera</taxon>
        <taxon>Polyphaga</taxon>
        <taxon>Cucujiformia</taxon>
        <taxon>Chrysomeloidea</taxon>
        <taxon>Chrysomelidae</taxon>
        <taxon>Bruchinae</taxon>
        <taxon>Bruchini</taxon>
        <taxon>Acanthoscelides</taxon>
    </lineage>
</organism>
<evidence type="ECO:0000313" key="2">
    <source>
        <dbReference type="EMBL" id="CAH2011970.1"/>
    </source>
</evidence>
<comment type="caution">
    <text evidence="2">The sequence shown here is derived from an EMBL/GenBank/DDBJ whole genome shotgun (WGS) entry which is preliminary data.</text>
</comment>
<name>A0A9P0M9W0_ACAOB</name>
<accession>A0A9P0M9W0</accession>
<dbReference type="OrthoDB" id="10035668at2759"/>
<feature type="compositionally biased region" description="Polar residues" evidence="1">
    <location>
        <begin position="45"/>
        <end position="68"/>
    </location>
</feature>
<dbReference type="EMBL" id="CAKOFQ010008130">
    <property type="protein sequence ID" value="CAH2011970.1"/>
    <property type="molecule type" value="Genomic_DNA"/>
</dbReference>
<sequence length="166" mass="18719">MQPPNVSSLHSSFQAIISSTSQSSATDISNQPWVLQTSLQQIDMSDEPTTSQVNTHPMIDSQNATRDTNVSKKPSDLQVAATNGSEIENLFFKRTELEDVVQQKTTNVRLKQKTYGEVLTTDDVLKRLKEAEEMKQLKKKRPKLQNTEIETIKAKKLKNKSGLFLK</sequence>
<reference evidence="2" key="1">
    <citation type="submission" date="2022-03" db="EMBL/GenBank/DDBJ databases">
        <authorList>
            <person name="Sayadi A."/>
        </authorList>
    </citation>
    <scope>NUCLEOTIDE SEQUENCE</scope>
</reference>
<proteinExistence type="predicted"/>
<evidence type="ECO:0000256" key="1">
    <source>
        <dbReference type="SAM" id="MobiDB-lite"/>
    </source>
</evidence>
<gene>
    <name evidence="2" type="ORF">ACAOBT_LOCUS32530</name>
</gene>
<evidence type="ECO:0000313" key="3">
    <source>
        <dbReference type="Proteomes" id="UP001152888"/>
    </source>
</evidence>